<feature type="region of interest" description="Disordered" evidence="2">
    <location>
        <begin position="432"/>
        <end position="451"/>
    </location>
</feature>
<dbReference type="GO" id="GO:0099518">
    <property type="term" value="P:vesicle cytoskeletal trafficking"/>
    <property type="evidence" value="ECO:0007669"/>
    <property type="project" value="TreeGrafter"/>
</dbReference>
<feature type="compositionally biased region" description="Acidic residues" evidence="2">
    <location>
        <begin position="33"/>
        <end position="42"/>
    </location>
</feature>
<feature type="compositionally biased region" description="Polar residues" evidence="2">
    <location>
        <begin position="272"/>
        <end position="287"/>
    </location>
</feature>
<accession>A0AA89BU41</accession>
<evidence type="ECO:0008006" key="5">
    <source>
        <dbReference type="Google" id="ProtNLM"/>
    </source>
</evidence>
<feature type="coiled-coil region" evidence="1">
    <location>
        <begin position="482"/>
        <end position="516"/>
    </location>
</feature>
<feature type="coiled-coil region" evidence="1">
    <location>
        <begin position="1067"/>
        <end position="1108"/>
    </location>
</feature>
<dbReference type="AlphaFoldDB" id="A0AA89BU41"/>
<feature type="compositionally biased region" description="Low complexity" evidence="2">
    <location>
        <begin position="1007"/>
        <end position="1019"/>
    </location>
</feature>
<proteinExistence type="predicted"/>
<feature type="compositionally biased region" description="Polar residues" evidence="2">
    <location>
        <begin position="1042"/>
        <end position="1051"/>
    </location>
</feature>
<evidence type="ECO:0000313" key="3">
    <source>
        <dbReference type="EMBL" id="KAK3094711.1"/>
    </source>
</evidence>
<comment type="caution">
    <text evidence="3">The sequence shown here is derived from an EMBL/GenBank/DDBJ whole genome shotgun (WGS) entry which is preliminary data.</text>
</comment>
<evidence type="ECO:0000256" key="1">
    <source>
        <dbReference type="SAM" id="Coils"/>
    </source>
</evidence>
<dbReference type="PANTHER" id="PTHR18911:SF5">
    <property type="entry name" value="COILED-COIL DOMAIN-CONTAINING PROTEIN 186"/>
    <property type="match status" value="1"/>
</dbReference>
<gene>
    <name evidence="3" type="ORF">FSP39_005307</name>
</gene>
<feature type="compositionally biased region" description="Basic and acidic residues" evidence="2">
    <location>
        <begin position="439"/>
        <end position="451"/>
    </location>
</feature>
<feature type="region of interest" description="Disordered" evidence="2">
    <location>
        <begin position="375"/>
        <end position="395"/>
    </location>
</feature>
<feature type="compositionally biased region" description="Acidic residues" evidence="2">
    <location>
        <begin position="257"/>
        <end position="269"/>
    </location>
</feature>
<sequence length="1211" mass="137459">MENPEPESDNAVLQDGEEEGTEGDNINHHEIDSNEQAEEDIIGDLHPVQQEEAYEDEAIRRSNEDSSETEESHSVACKSSDGNDELAEQDAVSLDTPMDDKTEDEIEQECIREGQVTESCDEQIDTKQEILEETEVDASFAVSSPSHSVPVKQDKETVDNVEVELEEPENEHQCGRDTDTINVQNNAEASCSEGALQGREVSYTEVLKGGEKESTDKVTASATEEELLEDEIGCVAESKSLKKVTASSKLAHTESVESYEPECDQEEASVETAENGSPAATSQSPSHPSVEEPPGIHVKGEIQHTSDSGTSGNDESTECASEKNFVEESEIMIIAPVDNSKSDSCVHSVSSVVNTCTTSPSEPTIQTSCVVTSSNEDQTSNESSPHRVNCASGNNLSDDDLLLELESELGPSETQNTMKIQENVLKNTESVVKTQTHTQEGDTSSRVKSTKSCEREVEVGGVSEIKALNGVTDIDSVLWRKLHDLQSQVQQQEEQIQRLQHDKEEDKLLLEKTIKERDFYIQENQKLKSHNVDDLYLPQIKELEYTISQQQNEIRLTKEKLQSHDTAAKRAVAALQNELKVRVDQVTKMYEEANREKDTMVVKYAQAEKNYLEMQKSMERTEARLRDNTKEKEGLMNKLKEMKAEKKKVAADIDEKSSEIQKLNKEIEKQRDVISSSDVRVKWAQNKLRAELEAHKETKAEHEKTKLKLKDAKEETEQIRKDCQAIVKTYQESEEIKSNALDSQLKVKESELLQQQQEKTDTEELHQATVRELEQLKIKHREALTELETLRDKSQCLEMERIQTEQTLNKFKEMLQKQKKENRDLQTKVEELVQVKTDFKRAQSTIKSLDAEISELKITNKDLMIEMEACKKRESEKLELTEKLSAKNAELLSENSNLRHQCMSLNGELQTLKMEHQSLETQTKNVSDKLEDELYHNKAEVQRLSQKLEEKSKAVEQLTVKLEDGKDEVKTLKRKHVNNIKDLTRQLQQVRRKLEVYEVNGESQKDSTSMGSRTSSSGSLNTIGMSEGGVNVPPNNHHNNNSHVRQSSPPEQIQEYPVITEQVEPDRQVLIERIVKLQRSLARKNEKIEFVEDHIQQLVDEIQKKNKIIQTYAMREEAGMLTPEEADFNKLQLSRKHSIMGSVYSSHQTDSAMTLDLSLEINRKLQAVLEDTLLKNITLKESLDTLGGEISRLSQENREMQLQLREKKPRR</sequence>
<evidence type="ECO:0000313" key="4">
    <source>
        <dbReference type="Proteomes" id="UP001186944"/>
    </source>
</evidence>
<dbReference type="EMBL" id="VSWD01000008">
    <property type="protein sequence ID" value="KAK3094711.1"/>
    <property type="molecule type" value="Genomic_DNA"/>
</dbReference>
<dbReference type="GO" id="GO:0031267">
    <property type="term" value="F:small GTPase binding"/>
    <property type="evidence" value="ECO:0007669"/>
    <property type="project" value="TreeGrafter"/>
</dbReference>
<feature type="region of interest" description="Disordered" evidence="2">
    <location>
        <begin position="206"/>
        <end position="226"/>
    </location>
</feature>
<dbReference type="Proteomes" id="UP001186944">
    <property type="component" value="Unassembled WGS sequence"/>
</dbReference>
<feature type="compositionally biased region" description="Low complexity" evidence="2">
    <location>
        <begin position="1028"/>
        <end position="1041"/>
    </location>
</feature>
<feature type="region of interest" description="Disordered" evidence="2">
    <location>
        <begin position="243"/>
        <end position="322"/>
    </location>
</feature>
<keyword evidence="1" id="KW-0175">Coiled coil</keyword>
<feature type="compositionally biased region" description="Polar residues" evidence="2">
    <location>
        <begin position="305"/>
        <end position="314"/>
    </location>
</feature>
<feature type="region of interest" description="Disordered" evidence="2">
    <location>
        <begin position="1"/>
        <end position="106"/>
    </location>
</feature>
<name>A0AA89BU41_PINIB</name>
<organism evidence="3 4">
    <name type="scientific">Pinctada imbricata</name>
    <name type="common">Atlantic pearl-oyster</name>
    <name type="synonym">Pinctada martensii</name>
    <dbReference type="NCBI Taxonomy" id="66713"/>
    <lineage>
        <taxon>Eukaryota</taxon>
        <taxon>Metazoa</taxon>
        <taxon>Spiralia</taxon>
        <taxon>Lophotrochozoa</taxon>
        <taxon>Mollusca</taxon>
        <taxon>Bivalvia</taxon>
        <taxon>Autobranchia</taxon>
        <taxon>Pteriomorphia</taxon>
        <taxon>Pterioida</taxon>
        <taxon>Pterioidea</taxon>
        <taxon>Pteriidae</taxon>
        <taxon>Pinctada</taxon>
    </lineage>
</organism>
<keyword evidence="4" id="KW-1185">Reference proteome</keyword>
<dbReference type="GO" id="GO:0005802">
    <property type="term" value="C:trans-Golgi network"/>
    <property type="evidence" value="ECO:0007669"/>
    <property type="project" value="TreeGrafter"/>
</dbReference>
<dbReference type="InterPro" id="IPR038830">
    <property type="entry name" value="CCDC186"/>
</dbReference>
<dbReference type="PANTHER" id="PTHR18911">
    <property type="entry name" value="CTCL TUMOR ANTIGEN HD-CL-01"/>
    <property type="match status" value="1"/>
</dbReference>
<protein>
    <recommendedName>
        <fullName evidence="5">Coiled-coil domain-containing protein 186</fullName>
    </recommendedName>
</protein>
<evidence type="ECO:0000256" key="2">
    <source>
        <dbReference type="SAM" id="MobiDB-lite"/>
    </source>
</evidence>
<feature type="region of interest" description="Disordered" evidence="2">
    <location>
        <begin position="998"/>
        <end position="1051"/>
    </location>
</feature>
<reference evidence="3" key="1">
    <citation type="submission" date="2019-08" db="EMBL/GenBank/DDBJ databases">
        <title>The improved chromosome-level genome for the pearl oyster Pinctada fucata martensii using PacBio sequencing and Hi-C.</title>
        <authorList>
            <person name="Zheng Z."/>
        </authorList>
    </citation>
    <scope>NUCLEOTIDE SEQUENCE</scope>
    <source>
        <strain evidence="3">ZZ-2019</strain>
        <tissue evidence="3">Adductor muscle</tissue>
    </source>
</reference>